<evidence type="ECO:0000313" key="2">
    <source>
        <dbReference type="EMBL" id="KYF55254.1"/>
    </source>
</evidence>
<dbReference type="InterPro" id="IPR011335">
    <property type="entry name" value="Restrct_endonuc-II-like"/>
</dbReference>
<reference evidence="2 3" key="1">
    <citation type="submission" date="2014-02" db="EMBL/GenBank/DDBJ databases">
        <title>The small core and large imbalanced accessory genome model reveals a collaborative survival strategy of Sorangium cellulosum strains in nature.</title>
        <authorList>
            <person name="Han K."/>
            <person name="Peng R."/>
            <person name="Blom J."/>
            <person name="Li Y.-Z."/>
        </authorList>
    </citation>
    <scope>NUCLEOTIDE SEQUENCE [LARGE SCALE GENOMIC DNA]</scope>
    <source>
        <strain evidence="2 3">So0157-25</strain>
    </source>
</reference>
<dbReference type="Proteomes" id="UP000075420">
    <property type="component" value="Unassembled WGS sequence"/>
</dbReference>
<comment type="caution">
    <text evidence="2">The sequence shown here is derived from an EMBL/GenBank/DDBJ whole genome shotgun (WGS) entry which is preliminary data.</text>
</comment>
<dbReference type="EMBL" id="JELY01001590">
    <property type="protein sequence ID" value="KYF55254.1"/>
    <property type="molecule type" value="Genomic_DNA"/>
</dbReference>
<sequence>MPTAAQRPHPATVADLLAIPEEQRFHEIVDGALVQKAVPSFEHGDAQSAIVAHVKIPFQRRPGGRWPGGWWFATEVEVELAPDQVVRPDVVGWRRERSPERPGGSPVRLRPDWVCEVLSPDNARNDTVKKMRVYQRCQLPHYWIVDPREETLTVYRWTPEGYLVALRAERGERVRAEPFDAIELQVGVLFGDEREDE</sequence>
<dbReference type="InterPro" id="IPR012296">
    <property type="entry name" value="Nuclease_put_TT1808"/>
</dbReference>
<protein>
    <recommendedName>
        <fullName evidence="1">Putative restriction endonuclease domain-containing protein</fullName>
    </recommendedName>
</protein>
<dbReference type="InterPro" id="IPR008538">
    <property type="entry name" value="Uma2"/>
</dbReference>
<dbReference type="SUPFAM" id="SSF52980">
    <property type="entry name" value="Restriction endonuclease-like"/>
    <property type="match status" value="1"/>
</dbReference>
<accession>A0A150PHW8</accession>
<evidence type="ECO:0000313" key="3">
    <source>
        <dbReference type="Proteomes" id="UP000075420"/>
    </source>
</evidence>
<proteinExistence type="predicted"/>
<dbReference type="AlphaFoldDB" id="A0A150PHW8"/>
<feature type="domain" description="Putative restriction endonuclease" evidence="1">
    <location>
        <begin position="14"/>
        <end position="185"/>
    </location>
</feature>
<dbReference type="Gene3D" id="3.90.1570.10">
    <property type="entry name" value="tt1808, chain A"/>
    <property type="match status" value="1"/>
</dbReference>
<dbReference type="CDD" id="cd06260">
    <property type="entry name" value="DUF820-like"/>
    <property type="match status" value="1"/>
</dbReference>
<gene>
    <name evidence="2" type="ORF">BE08_05055</name>
</gene>
<dbReference type="PANTHER" id="PTHR34107">
    <property type="entry name" value="SLL0198 PROTEIN-RELATED"/>
    <property type="match status" value="1"/>
</dbReference>
<evidence type="ECO:0000259" key="1">
    <source>
        <dbReference type="Pfam" id="PF05685"/>
    </source>
</evidence>
<dbReference type="PANTHER" id="PTHR34107:SF4">
    <property type="entry name" value="SLL1222 PROTEIN"/>
    <property type="match status" value="1"/>
</dbReference>
<organism evidence="2 3">
    <name type="scientific">Sorangium cellulosum</name>
    <name type="common">Polyangium cellulosum</name>
    <dbReference type="NCBI Taxonomy" id="56"/>
    <lineage>
        <taxon>Bacteria</taxon>
        <taxon>Pseudomonadati</taxon>
        <taxon>Myxococcota</taxon>
        <taxon>Polyangia</taxon>
        <taxon>Polyangiales</taxon>
        <taxon>Polyangiaceae</taxon>
        <taxon>Sorangium</taxon>
    </lineage>
</organism>
<name>A0A150PHW8_SORCE</name>
<dbReference type="Pfam" id="PF05685">
    <property type="entry name" value="Uma2"/>
    <property type="match status" value="1"/>
</dbReference>